<gene>
    <name evidence="1" type="ORF">SAMN05216193_12052</name>
</gene>
<sequence>MTDNQPLKGIRVLDFTQLLPGPLCTLHLADLGAEVIKIEPPRVGDPTRGPKQFTPMFLMLNRNKRSLEVDLRSAEGVELLQALAKTADVVVEGFRPGVAERLGVGYRQLSELNPRLVYCSISGYGQQGPLAQAAGHDINYQSLAGVLDQTGSAGGAPVQGNLPVADVAGGALSAATGILAALFDAARSGKGRHVDIAMTDCVMALNIMTATSWQSAGQVLPRGQDFLSGGLACYGCYRTADRRYLAVGAVEHKFWVAFCDAVGLPHLHDKGHAFGEAGATAKAAVAEAILQHDLAHWARVFSEVDACVTPVLRLDEVVEHANTQARGMVRQDRHPQAGGYMSFACPLRMGEGDWPEPTPAPLLGADNLSIRQELGLA</sequence>
<dbReference type="EMBL" id="FNIJ01000020">
    <property type="protein sequence ID" value="SDP02997.1"/>
    <property type="molecule type" value="Genomic_DNA"/>
</dbReference>
<name>A0A1H0PD05_9PSED</name>
<dbReference type="InterPro" id="IPR044855">
    <property type="entry name" value="CoA-Trfase_III_dom3_sf"/>
</dbReference>
<dbReference type="Pfam" id="PF02515">
    <property type="entry name" value="CoA_transf_3"/>
    <property type="match status" value="1"/>
</dbReference>
<dbReference type="InterPro" id="IPR050509">
    <property type="entry name" value="CoA-transferase_III"/>
</dbReference>
<organism evidence="1 2">
    <name type="scientific">Pseudomonas jinjuensis</name>
    <dbReference type="NCBI Taxonomy" id="198616"/>
    <lineage>
        <taxon>Bacteria</taxon>
        <taxon>Pseudomonadati</taxon>
        <taxon>Pseudomonadota</taxon>
        <taxon>Gammaproteobacteria</taxon>
        <taxon>Pseudomonadales</taxon>
        <taxon>Pseudomonadaceae</taxon>
        <taxon>Pseudomonas</taxon>
    </lineage>
</organism>
<keyword evidence="1" id="KW-0808">Transferase</keyword>
<dbReference type="GO" id="GO:0016740">
    <property type="term" value="F:transferase activity"/>
    <property type="evidence" value="ECO:0007669"/>
    <property type="project" value="UniProtKB-KW"/>
</dbReference>
<dbReference type="Proteomes" id="UP000242957">
    <property type="component" value="Unassembled WGS sequence"/>
</dbReference>
<dbReference type="SUPFAM" id="SSF89796">
    <property type="entry name" value="CoA-transferase family III (CaiB/BaiF)"/>
    <property type="match status" value="1"/>
</dbReference>
<evidence type="ECO:0000313" key="1">
    <source>
        <dbReference type="EMBL" id="SDP02997.1"/>
    </source>
</evidence>
<dbReference type="OrthoDB" id="9058532at2"/>
<dbReference type="Gene3D" id="3.40.50.10540">
    <property type="entry name" value="Crotonobetainyl-coa:carnitine coa-transferase, domain 1"/>
    <property type="match status" value="1"/>
</dbReference>
<protein>
    <submittedName>
        <fullName evidence="1">Crotonobetainyl-CoA:carnitine CoA-transferase CaiB</fullName>
    </submittedName>
</protein>
<dbReference type="PANTHER" id="PTHR48228">
    <property type="entry name" value="SUCCINYL-COA--D-CITRAMALATE COA-TRANSFERASE"/>
    <property type="match status" value="1"/>
</dbReference>
<dbReference type="RefSeq" id="WP_084314102.1">
    <property type="nucleotide sequence ID" value="NZ_FNIJ01000020.1"/>
</dbReference>
<dbReference type="Gene3D" id="3.30.1540.10">
    <property type="entry name" value="formyl-coa transferase, domain 3"/>
    <property type="match status" value="1"/>
</dbReference>
<evidence type="ECO:0000313" key="2">
    <source>
        <dbReference type="Proteomes" id="UP000242957"/>
    </source>
</evidence>
<accession>A0A1H0PD05</accession>
<dbReference type="InterPro" id="IPR003673">
    <property type="entry name" value="CoA-Trfase_fam_III"/>
</dbReference>
<dbReference type="InterPro" id="IPR023606">
    <property type="entry name" value="CoA-Trfase_III_dom_1_sf"/>
</dbReference>
<dbReference type="PANTHER" id="PTHR48228:SF5">
    <property type="entry name" value="ALPHA-METHYLACYL-COA RACEMASE"/>
    <property type="match status" value="1"/>
</dbReference>
<keyword evidence="2" id="KW-1185">Reference proteome</keyword>
<dbReference type="STRING" id="198616.SAMN05216193_12052"/>
<reference evidence="2" key="1">
    <citation type="submission" date="2016-10" db="EMBL/GenBank/DDBJ databases">
        <authorList>
            <person name="Varghese N."/>
            <person name="Submissions S."/>
        </authorList>
    </citation>
    <scope>NUCLEOTIDE SEQUENCE [LARGE SCALE GENOMIC DNA]</scope>
    <source>
        <strain evidence="2">JCM 21621</strain>
    </source>
</reference>
<dbReference type="AlphaFoldDB" id="A0A1H0PD05"/>
<proteinExistence type="predicted"/>